<dbReference type="EMBL" id="CAJZBQ010000016">
    <property type="protein sequence ID" value="CAG9316793.1"/>
    <property type="molecule type" value="Genomic_DNA"/>
</dbReference>
<comment type="caution">
    <text evidence="2">The sequence shown here is derived from an EMBL/GenBank/DDBJ whole genome shotgun (WGS) entry which is preliminary data.</text>
</comment>
<organism evidence="2 3">
    <name type="scientific">Blepharisma stoltei</name>
    <dbReference type="NCBI Taxonomy" id="1481888"/>
    <lineage>
        <taxon>Eukaryota</taxon>
        <taxon>Sar</taxon>
        <taxon>Alveolata</taxon>
        <taxon>Ciliophora</taxon>
        <taxon>Postciliodesmatophora</taxon>
        <taxon>Heterotrichea</taxon>
        <taxon>Heterotrichida</taxon>
        <taxon>Blepharismidae</taxon>
        <taxon>Blepharisma</taxon>
    </lineage>
</organism>
<keyword evidence="3" id="KW-1185">Reference proteome</keyword>
<protein>
    <submittedName>
        <fullName evidence="2">Uncharacterized protein</fullName>
    </submittedName>
</protein>
<accession>A0AAU9IUB5</accession>
<evidence type="ECO:0000313" key="3">
    <source>
        <dbReference type="Proteomes" id="UP001162131"/>
    </source>
</evidence>
<evidence type="ECO:0000256" key="1">
    <source>
        <dbReference type="SAM" id="SignalP"/>
    </source>
</evidence>
<evidence type="ECO:0000313" key="2">
    <source>
        <dbReference type="EMBL" id="CAG9316793.1"/>
    </source>
</evidence>
<dbReference type="AlphaFoldDB" id="A0AAU9IUB5"/>
<dbReference type="Proteomes" id="UP001162131">
    <property type="component" value="Unassembled WGS sequence"/>
</dbReference>
<feature type="signal peptide" evidence="1">
    <location>
        <begin position="1"/>
        <end position="16"/>
    </location>
</feature>
<name>A0AAU9IUB5_9CILI</name>
<reference evidence="2" key="1">
    <citation type="submission" date="2021-09" db="EMBL/GenBank/DDBJ databases">
        <authorList>
            <consortium name="AG Swart"/>
            <person name="Singh M."/>
            <person name="Singh A."/>
            <person name="Seah K."/>
            <person name="Emmerich C."/>
        </authorList>
    </citation>
    <scope>NUCLEOTIDE SEQUENCE</scope>
    <source>
        <strain evidence="2">ATCC30299</strain>
    </source>
</reference>
<proteinExistence type="predicted"/>
<feature type="chain" id="PRO_5043628000" evidence="1">
    <location>
        <begin position="17"/>
        <end position="357"/>
    </location>
</feature>
<gene>
    <name evidence="2" type="ORF">BSTOLATCC_MIC16893</name>
</gene>
<sequence>MESLKLLLIFIISAYAVEEIEKNYCWSYQCKTNTTTFNSSTCIYPNTLYSTYVLNACTSSSTPYCPPIYGTYQNSSCTTIPDTTAVTNLYPGETCSANSMCASNNCTKAHCVGVSLNGTCTKHDYCGPGLRCASGTCKALLNINEVGCTTDYDCVPKAGCNITSTGGVCVEYFSLPLSSVISNCTKTKQGGYSNLCKSGVCLYTSLFSTKGTCSNAPTSVATTPQQCTSDSQCMGKTETNTYFTSCQCGMNPSGLSYCQPFYGDSPYLNYISSYRTFMWSEALDKCNTVRRFDDNCWKMTVGQNYTNLYVSKYQIENYPQLQNNDACTKTIYFSNYYSKTYSGAASLIISLYLLMLS</sequence>
<keyword evidence="1" id="KW-0732">Signal</keyword>